<dbReference type="AlphaFoldDB" id="A0A8J3TE32"/>
<name>A0A8J3TE32_9ACTN</name>
<gene>
    <name evidence="1" type="ORF">Pme01_34030</name>
</gene>
<keyword evidence="2" id="KW-1185">Reference proteome</keyword>
<comment type="caution">
    <text evidence="1">The sequence shown here is derived from an EMBL/GenBank/DDBJ whole genome shotgun (WGS) entry which is preliminary data.</text>
</comment>
<evidence type="ECO:0000313" key="2">
    <source>
        <dbReference type="Proteomes" id="UP000599074"/>
    </source>
</evidence>
<reference evidence="1" key="1">
    <citation type="submission" date="2021-01" db="EMBL/GenBank/DDBJ databases">
        <title>Whole genome shotgun sequence of Planosporangium mesophilum NBRC 109066.</title>
        <authorList>
            <person name="Komaki H."/>
            <person name="Tamura T."/>
        </authorList>
    </citation>
    <scope>NUCLEOTIDE SEQUENCE</scope>
    <source>
        <strain evidence="1">NBRC 109066</strain>
    </source>
</reference>
<dbReference type="EMBL" id="BOON01000031">
    <property type="protein sequence ID" value="GII23806.1"/>
    <property type="molecule type" value="Genomic_DNA"/>
</dbReference>
<sequence>MASKAAATAVRFWKYGTHASTFAAIVAPPLGTHRPVGTCRYDRVKVRLEFGAAADQCLSMGSAEVGVLRHADG</sequence>
<proteinExistence type="predicted"/>
<organism evidence="1 2">
    <name type="scientific">Planosporangium mesophilum</name>
    <dbReference type="NCBI Taxonomy" id="689768"/>
    <lineage>
        <taxon>Bacteria</taxon>
        <taxon>Bacillati</taxon>
        <taxon>Actinomycetota</taxon>
        <taxon>Actinomycetes</taxon>
        <taxon>Micromonosporales</taxon>
        <taxon>Micromonosporaceae</taxon>
        <taxon>Planosporangium</taxon>
    </lineage>
</organism>
<accession>A0A8J3TE32</accession>
<dbReference type="Proteomes" id="UP000599074">
    <property type="component" value="Unassembled WGS sequence"/>
</dbReference>
<protein>
    <submittedName>
        <fullName evidence="1">Uncharacterized protein</fullName>
    </submittedName>
</protein>
<evidence type="ECO:0000313" key="1">
    <source>
        <dbReference type="EMBL" id="GII23806.1"/>
    </source>
</evidence>